<gene>
    <name evidence="1" type="ORF">PR048_016642</name>
</gene>
<protein>
    <submittedName>
        <fullName evidence="1">Uncharacterized protein</fullName>
    </submittedName>
</protein>
<accession>A0ABQ9H7F6</accession>
<dbReference type="Gene3D" id="3.30.420.10">
    <property type="entry name" value="Ribonuclease H-like superfamily/Ribonuclease H"/>
    <property type="match status" value="1"/>
</dbReference>
<sequence length="398" mass="45306">MGTLEATEGDPEDFALLAWKSASSSTFALIQVSAPGTWPLHCLVLHQQLLYACHYQRMQALAPGDHPARVTSCQWFIRQTTSPAFASSILFTDDATFWKDVITNFHNDRQWTDDNPHATISGRHQQQIPINVWAGPYLSPPLLTGEVCRLFLITVLPELLDHVPLDVRARMWFMHDCAPAHFSRPVRVLLDETFNCIWIGRSGPVAFSPRSRDVNPLDFNLWGHVNSLVYATPIANAEVLQRHNFEACETIRSQHGISGRVHRSMISRVHACVAAQGGHFEYLLELGHVRWGMTYRDCSKESSRETWGWYDNLEQMPQSRINGGRTRTQTRVLPNASPVSYHWATSLGIKYRDEKCWSALNIEVLFADAFEVRCGWSSSGMQGRMRQCATRKLTDRRQ</sequence>
<comment type="caution">
    <text evidence="1">The sequence shown here is derived from an EMBL/GenBank/DDBJ whole genome shotgun (WGS) entry which is preliminary data.</text>
</comment>
<evidence type="ECO:0000313" key="2">
    <source>
        <dbReference type="Proteomes" id="UP001159363"/>
    </source>
</evidence>
<reference evidence="1 2" key="1">
    <citation type="submission" date="2023-02" db="EMBL/GenBank/DDBJ databases">
        <title>LHISI_Scaffold_Assembly.</title>
        <authorList>
            <person name="Stuart O.P."/>
            <person name="Cleave R."/>
            <person name="Magrath M.J.L."/>
            <person name="Mikheyev A.S."/>
        </authorList>
    </citation>
    <scope>NUCLEOTIDE SEQUENCE [LARGE SCALE GENOMIC DNA]</scope>
    <source>
        <strain evidence="1">Daus_M_001</strain>
        <tissue evidence="1">Leg muscle</tissue>
    </source>
</reference>
<name>A0ABQ9H7F6_9NEOP</name>
<dbReference type="InterPro" id="IPR036397">
    <property type="entry name" value="RNaseH_sf"/>
</dbReference>
<organism evidence="1 2">
    <name type="scientific">Dryococelus australis</name>
    <dbReference type="NCBI Taxonomy" id="614101"/>
    <lineage>
        <taxon>Eukaryota</taxon>
        <taxon>Metazoa</taxon>
        <taxon>Ecdysozoa</taxon>
        <taxon>Arthropoda</taxon>
        <taxon>Hexapoda</taxon>
        <taxon>Insecta</taxon>
        <taxon>Pterygota</taxon>
        <taxon>Neoptera</taxon>
        <taxon>Polyneoptera</taxon>
        <taxon>Phasmatodea</taxon>
        <taxon>Verophasmatodea</taxon>
        <taxon>Anareolatae</taxon>
        <taxon>Phasmatidae</taxon>
        <taxon>Eurycanthinae</taxon>
        <taxon>Dryococelus</taxon>
    </lineage>
</organism>
<keyword evidence="2" id="KW-1185">Reference proteome</keyword>
<dbReference type="EMBL" id="JARBHB010000006">
    <property type="protein sequence ID" value="KAJ8880176.1"/>
    <property type="molecule type" value="Genomic_DNA"/>
</dbReference>
<evidence type="ECO:0000313" key="1">
    <source>
        <dbReference type="EMBL" id="KAJ8880176.1"/>
    </source>
</evidence>
<dbReference type="Proteomes" id="UP001159363">
    <property type="component" value="Chromosome 5"/>
</dbReference>
<proteinExistence type="predicted"/>
<dbReference type="PANTHER" id="PTHR47326:SF1">
    <property type="entry name" value="HTH PSQ-TYPE DOMAIN-CONTAINING PROTEIN"/>
    <property type="match status" value="1"/>
</dbReference>
<dbReference type="PANTHER" id="PTHR47326">
    <property type="entry name" value="TRANSPOSABLE ELEMENT TC3 TRANSPOSASE-LIKE PROTEIN"/>
    <property type="match status" value="1"/>
</dbReference>